<accession>A0A0C2ILI2</accession>
<dbReference type="PANTHER" id="PTHR47381">
    <property type="entry name" value="ALPHA/BETA-HYDROLASES SUPERFAMILY PROTEIN"/>
    <property type="match status" value="1"/>
</dbReference>
<dbReference type="InterPro" id="IPR029058">
    <property type="entry name" value="AB_hydrolase_fold"/>
</dbReference>
<dbReference type="RefSeq" id="XP_040617956.1">
    <property type="nucleotide sequence ID" value="XM_040759066.1"/>
</dbReference>
<dbReference type="HOGENOM" id="CLU_048444_0_0_1"/>
<reference evidence="2 3" key="1">
    <citation type="journal article" date="2014" name="BMC Genomics">
        <title>Comparative genomics of the major fungal agents of human and animal Sporotrichosis: Sporothrix schenckii and Sporothrix brasiliensis.</title>
        <authorList>
            <person name="Teixeira M.M."/>
            <person name="de Almeida L.G."/>
            <person name="Kubitschek-Barreira P."/>
            <person name="Alves F.L."/>
            <person name="Kioshima E.S."/>
            <person name="Abadio A.K."/>
            <person name="Fernandes L."/>
            <person name="Derengowski L.S."/>
            <person name="Ferreira K.S."/>
            <person name="Souza R.C."/>
            <person name="Ruiz J.C."/>
            <person name="de Andrade N.C."/>
            <person name="Paes H.C."/>
            <person name="Nicola A.M."/>
            <person name="Albuquerque P."/>
            <person name="Gerber A.L."/>
            <person name="Martins V.P."/>
            <person name="Peconick L.D."/>
            <person name="Neto A.V."/>
            <person name="Chaucanez C.B."/>
            <person name="Silva P.A."/>
            <person name="Cunha O.L."/>
            <person name="de Oliveira F.F."/>
            <person name="dos Santos T.C."/>
            <person name="Barros A.L."/>
            <person name="Soares M.A."/>
            <person name="de Oliveira L.M."/>
            <person name="Marini M.M."/>
            <person name="Villalobos-Duno H."/>
            <person name="Cunha M.M."/>
            <person name="de Hoog S."/>
            <person name="da Silveira J.F."/>
            <person name="Henrissat B."/>
            <person name="Nino-Vega G.A."/>
            <person name="Cisalpino P.S."/>
            <person name="Mora-Montes H.M."/>
            <person name="Almeida S.R."/>
            <person name="Stajich J.E."/>
            <person name="Lopes-Bezerra L.M."/>
            <person name="Vasconcelos A.T."/>
            <person name="Felipe M.S."/>
        </authorList>
    </citation>
    <scope>NUCLEOTIDE SEQUENCE [LARGE SCALE GENOMIC DNA]</scope>
    <source>
        <strain evidence="2 3">5110</strain>
    </source>
</reference>
<dbReference type="GeneID" id="63673987"/>
<comment type="caution">
    <text evidence="2">The sequence shown here is derived from an EMBL/GenBank/DDBJ whole genome shotgun (WGS) entry which is preliminary data.</text>
</comment>
<dbReference type="EMBL" id="AWTV01000008">
    <property type="protein sequence ID" value="KIH89946.1"/>
    <property type="molecule type" value="Genomic_DNA"/>
</dbReference>
<sequence length="382" mass="40809">MAVTIVETVKVATNASNGTASNVTGVNGTNGTDGTDGTDGTNGIPNGDDSLLRDKAAGLNPRFSLPDSTPRSSKTSLVIGGVRIYVYGLDNLSSSPPANTCAATATDVAVLYLAHNRTRTYRVTEGIAHELLHRHRTDPRPKTMGLIAVTMDMRNHGEREICPAANRTWAAGNERHAMDLLSLIDGGVQDFRLVMDYLPVYLPQFRRLHHVMAGVSLGAHTAWRLAAQAPPGQVAGYAMVVGCPNLTSLLVGRLTDDKAADAAGDAYDDLDERQQARWPRALAALVARQDQQIAHAFPADTPVLLCNGADDGLVPAKYTAAWARDRGVAPTSDVVRPPYVPGHADDKPPLIDLLVQENTGHSCTKEMVARMAVWLGDLFVAP</sequence>
<organism evidence="2 3">
    <name type="scientific">Sporothrix brasiliensis 5110</name>
    <dbReference type="NCBI Taxonomy" id="1398154"/>
    <lineage>
        <taxon>Eukaryota</taxon>
        <taxon>Fungi</taxon>
        <taxon>Dikarya</taxon>
        <taxon>Ascomycota</taxon>
        <taxon>Pezizomycotina</taxon>
        <taxon>Sordariomycetes</taxon>
        <taxon>Sordariomycetidae</taxon>
        <taxon>Ophiostomatales</taxon>
        <taxon>Ophiostomataceae</taxon>
        <taxon>Sporothrix</taxon>
    </lineage>
</organism>
<dbReference type="AlphaFoldDB" id="A0A0C2ILI2"/>
<gene>
    <name evidence="2" type="ORF">SPBR_00747</name>
</gene>
<evidence type="ECO:0000256" key="1">
    <source>
        <dbReference type="SAM" id="MobiDB-lite"/>
    </source>
</evidence>
<feature type="region of interest" description="Disordered" evidence="1">
    <location>
        <begin position="17"/>
        <end position="53"/>
    </location>
</feature>
<evidence type="ECO:0000313" key="2">
    <source>
        <dbReference type="EMBL" id="KIH89946.1"/>
    </source>
</evidence>
<evidence type="ECO:0000313" key="3">
    <source>
        <dbReference type="Proteomes" id="UP000031575"/>
    </source>
</evidence>
<dbReference type="Gene3D" id="3.40.50.1820">
    <property type="entry name" value="alpha/beta hydrolase"/>
    <property type="match status" value="1"/>
</dbReference>
<dbReference type="SUPFAM" id="SSF53474">
    <property type="entry name" value="alpha/beta-Hydrolases"/>
    <property type="match status" value="1"/>
</dbReference>
<evidence type="ECO:0008006" key="4">
    <source>
        <dbReference type="Google" id="ProtNLM"/>
    </source>
</evidence>
<dbReference type="Proteomes" id="UP000031575">
    <property type="component" value="Unassembled WGS sequence"/>
</dbReference>
<protein>
    <recommendedName>
        <fullName evidence="4">AB hydrolase-1 domain-containing protein</fullName>
    </recommendedName>
</protein>
<feature type="compositionally biased region" description="Low complexity" evidence="1">
    <location>
        <begin position="17"/>
        <end position="49"/>
    </location>
</feature>
<dbReference type="VEuPathDB" id="FungiDB:SPBR_00747"/>
<dbReference type="PANTHER" id="PTHR47381:SF3">
    <property type="entry name" value="ALPHA_BETA-HYDROLASES SUPERFAMILY PROTEIN"/>
    <property type="match status" value="1"/>
</dbReference>
<name>A0A0C2ILI2_9PEZI</name>
<dbReference type="OrthoDB" id="2152248at2759"/>
<keyword evidence="3" id="KW-1185">Reference proteome</keyword>
<proteinExistence type="predicted"/>